<dbReference type="EMBL" id="KE164353">
    <property type="protein sequence ID" value="EPQ17371.1"/>
    <property type="molecule type" value="Genomic_DNA"/>
</dbReference>
<feature type="region of interest" description="Disordered" evidence="1">
    <location>
        <begin position="161"/>
        <end position="180"/>
    </location>
</feature>
<feature type="region of interest" description="Disordered" evidence="1">
    <location>
        <begin position="121"/>
        <end position="141"/>
    </location>
</feature>
<proteinExistence type="predicted"/>
<accession>S7NJ43</accession>
<dbReference type="GO" id="GO:0005634">
    <property type="term" value="C:nucleus"/>
    <property type="evidence" value="ECO:0007669"/>
    <property type="project" value="TreeGrafter"/>
</dbReference>
<keyword evidence="3" id="KW-1185">Reference proteome</keyword>
<evidence type="ECO:0000256" key="1">
    <source>
        <dbReference type="SAM" id="MobiDB-lite"/>
    </source>
</evidence>
<dbReference type="Proteomes" id="UP000052978">
    <property type="component" value="Unassembled WGS sequence"/>
</dbReference>
<reference evidence="2 3" key="1">
    <citation type="journal article" date="2013" name="Nat. Commun.">
        <title>Genome analysis reveals insights into physiology and longevity of the Brandt's bat Myotis brandtii.</title>
        <authorList>
            <person name="Seim I."/>
            <person name="Fang X."/>
            <person name="Xiong Z."/>
            <person name="Lobanov A.V."/>
            <person name="Huang Z."/>
            <person name="Ma S."/>
            <person name="Feng Y."/>
            <person name="Turanov A.A."/>
            <person name="Zhu Y."/>
            <person name="Lenz T.L."/>
            <person name="Gerashchenko M.V."/>
            <person name="Fan D."/>
            <person name="Hee Yim S."/>
            <person name="Yao X."/>
            <person name="Jordan D."/>
            <person name="Xiong Y."/>
            <person name="Ma Y."/>
            <person name="Lyapunov A.N."/>
            <person name="Chen G."/>
            <person name="Kulakova O.I."/>
            <person name="Sun Y."/>
            <person name="Lee S.G."/>
            <person name="Bronson R.T."/>
            <person name="Moskalev A.A."/>
            <person name="Sunyaev S.R."/>
            <person name="Zhang G."/>
            <person name="Krogh A."/>
            <person name="Wang J."/>
            <person name="Gladyshev V.N."/>
        </authorList>
    </citation>
    <scope>NUCLEOTIDE SEQUENCE [LARGE SCALE GENOMIC DNA]</scope>
</reference>
<dbReference type="GO" id="GO:0000086">
    <property type="term" value="P:G2/M transition of mitotic cell cycle"/>
    <property type="evidence" value="ECO:0007669"/>
    <property type="project" value="InterPro"/>
</dbReference>
<dbReference type="GO" id="GO:0003700">
    <property type="term" value="F:DNA-binding transcription factor activity"/>
    <property type="evidence" value="ECO:0007669"/>
    <property type="project" value="InterPro"/>
</dbReference>
<organism evidence="2 3">
    <name type="scientific">Myotis brandtii</name>
    <name type="common">Brandt's bat</name>
    <dbReference type="NCBI Taxonomy" id="109478"/>
    <lineage>
        <taxon>Eukaryota</taxon>
        <taxon>Metazoa</taxon>
        <taxon>Chordata</taxon>
        <taxon>Craniata</taxon>
        <taxon>Vertebrata</taxon>
        <taxon>Euteleostomi</taxon>
        <taxon>Mammalia</taxon>
        <taxon>Eutheria</taxon>
        <taxon>Laurasiatheria</taxon>
        <taxon>Chiroptera</taxon>
        <taxon>Yangochiroptera</taxon>
        <taxon>Vespertilionidae</taxon>
        <taxon>Myotis</taxon>
    </lineage>
</organism>
<name>S7NJ43_MYOBR</name>
<evidence type="ECO:0000313" key="2">
    <source>
        <dbReference type="EMBL" id="EPQ17371.1"/>
    </source>
</evidence>
<evidence type="ECO:0000313" key="3">
    <source>
        <dbReference type="Proteomes" id="UP000052978"/>
    </source>
</evidence>
<dbReference type="PANTHER" id="PTHR46878:SF1">
    <property type="entry name" value="FORKHEAD BOX PROTEIN M1"/>
    <property type="match status" value="1"/>
</dbReference>
<dbReference type="GO" id="GO:0042127">
    <property type="term" value="P:regulation of cell population proliferation"/>
    <property type="evidence" value="ECO:0007669"/>
    <property type="project" value="TreeGrafter"/>
</dbReference>
<dbReference type="AlphaFoldDB" id="S7NJ43"/>
<dbReference type="PANTHER" id="PTHR46878">
    <property type="entry name" value="FORKHEAD BOX PROTEIN M1"/>
    <property type="match status" value="1"/>
</dbReference>
<sequence>MKPLLPRVSSDLVPIQFPANQPLVLQPSVKVPLPLAASLMSSELARHSKRVRIAPKLPGFQSWLRRPPPDRPCSLLDSLSGFVPLADEGAAPLPTAGPVKEEKLLLGEGPSPLLPVQSIRRKKHSRGGKATLREAHQGGEPAPERVALAVPTCQRGAVSVLGGVPPTPTQRPGKSCSGLRPPTRCVSEMLVIKRTEGREMSRSLRKQHLLPPCVDEPELLFSSPWDFKTSHRAHSPFRALCAWLLPGGGRTF</sequence>
<gene>
    <name evidence="2" type="ORF">D623_10017794</name>
</gene>
<dbReference type="GO" id="GO:0006357">
    <property type="term" value="P:regulation of transcription by RNA polymerase II"/>
    <property type="evidence" value="ECO:0007669"/>
    <property type="project" value="TreeGrafter"/>
</dbReference>
<dbReference type="InterPro" id="IPR042839">
    <property type="entry name" value="FOXM1"/>
</dbReference>
<dbReference type="GO" id="GO:0000977">
    <property type="term" value="F:RNA polymerase II transcription regulatory region sequence-specific DNA binding"/>
    <property type="evidence" value="ECO:0007669"/>
    <property type="project" value="TreeGrafter"/>
</dbReference>
<protein>
    <submittedName>
        <fullName evidence="2">Forkhead box protein M1</fullName>
    </submittedName>
</protein>